<feature type="chain" id="PRO_5004909867" evidence="10">
    <location>
        <begin position="23"/>
        <end position="271"/>
    </location>
</feature>
<protein>
    <submittedName>
        <fullName evidence="12">Trypsin-3</fullName>
    </submittedName>
</protein>
<dbReference type="PANTHER" id="PTHR24252">
    <property type="entry name" value="ACROSIN-RELATED"/>
    <property type="match status" value="1"/>
</dbReference>
<dbReference type="PROSITE" id="PS50240">
    <property type="entry name" value="TRYPSIN_DOM"/>
    <property type="match status" value="1"/>
</dbReference>
<keyword evidence="9" id="KW-1015">Disulfide bond</keyword>
<evidence type="ECO:0000256" key="10">
    <source>
        <dbReference type="SAM" id="SignalP"/>
    </source>
</evidence>
<comment type="subcellular location">
    <subcellularLocation>
        <location evidence="1">Secreted</location>
    </subcellularLocation>
</comment>
<dbReference type="OrthoDB" id="10059102at2759"/>
<dbReference type="EMBL" id="GAMC01003201">
    <property type="protein sequence ID" value="JAC03355.1"/>
    <property type="molecule type" value="mRNA"/>
</dbReference>
<dbReference type="PANTHER" id="PTHR24252:SF7">
    <property type="entry name" value="HYALIN"/>
    <property type="match status" value="1"/>
</dbReference>
<dbReference type="InterPro" id="IPR001254">
    <property type="entry name" value="Trypsin_dom"/>
</dbReference>
<reference evidence="12" key="1">
    <citation type="submission" date="2013-07" db="EMBL/GenBank/DDBJ databases">
        <authorList>
            <person name="Geib S."/>
        </authorList>
    </citation>
    <scope>NUCLEOTIDE SEQUENCE</scope>
</reference>
<dbReference type="InterPro" id="IPR018114">
    <property type="entry name" value="TRYPSIN_HIS"/>
</dbReference>
<feature type="signal peptide" evidence="10">
    <location>
        <begin position="1"/>
        <end position="22"/>
    </location>
</feature>
<evidence type="ECO:0000259" key="11">
    <source>
        <dbReference type="PROSITE" id="PS50240"/>
    </source>
</evidence>
<comment type="similarity">
    <text evidence="2">Belongs to the peptidase S1 family.</text>
</comment>
<organism evidence="12">
    <name type="scientific">Ceratitis capitata</name>
    <name type="common">Mediterranean fruit fly</name>
    <name type="synonym">Tephritis capitata</name>
    <dbReference type="NCBI Taxonomy" id="7213"/>
    <lineage>
        <taxon>Eukaryota</taxon>
        <taxon>Metazoa</taxon>
        <taxon>Ecdysozoa</taxon>
        <taxon>Arthropoda</taxon>
        <taxon>Hexapoda</taxon>
        <taxon>Insecta</taxon>
        <taxon>Pterygota</taxon>
        <taxon>Neoptera</taxon>
        <taxon>Endopterygota</taxon>
        <taxon>Diptera</taxon>
        <taxon>Brachycera</taxon>
        <taxon>Muscomorpha</taxon>
        <taxon>Tephritoidea</taxon>
        <taxon>Tephritidae</taxon>
        <taxon>Ceratitis</taxon>
        <taxon>Ceratitis</taxon>
    </lineage>
</organism>
<dbReference type="GO" id="GO:0005576">
    <property type="term" value="C:extracellular region"/>
    <property type="evidence" value="ECO:0007669"/>
    <property type="project" value="UniProtKB-SubCell"/>
</dbReference>
<dbReference type="GO" id="GO:0004252">
    <property type="term" value="F:serine-type endopeptidase activity"/>
    <property type="evidence" value="ECO:0007669"/>
    <property type="project" value="InterPro"/>
</dbReference>
<reference evidence="12" key="2">
    <citation type="journal article" date="2014" name="BMC Genomics">
        <title>A genomic perspective to assessing quality of mass-reared SIT flies used in Mediterranean fruit fly (Ceratitis capitata) eradication in California.</title>
        <authorList>
            <person name="Calla B."/>
            <person name="Hall B."/>
            <person name="Hou S."/>
            <person name="Geib S.M."/>
        </authorList>
    </citation>
    <scope>NUCLEOTIDE SEQUENCE</scope>
</reference>
<keyword evidence="5 10" id="KW-0732">Signal</keyword>
<evidence type="ECO:0000256" key="7">
    <source>
        <dbReference type="ARBA" id="ARBA00022825"/>
    </source>
</evidence>
<evidence type="ECO:0000256" key="2">
    <source>
        <dbReference type="ARBA" id="ARBA00007664"/>
    </source>
</evidence>
<dbReference type="MEROPS" id="S01.A62"/>
<gene>
    <name evidence="12" type="primary">TRY3</name>
</gene>
<dbReference type="GO" id="GO:0006508">
    <property type="term" value="P:proteolysis"/>
    <property type="evidence" value="ECO:0007669"/>
    <property type="project" value="UniProtKB-KW"/>
</dbReference>
<dbReference type="CDD" id="cd00190">
    <property type="entry name" value="Tryp_SPc"/>
    <property type="match status" value="1"/>
</dbReference>
<dbReference type="PRINTS" id="PR00722">
    <property type="entry name" value="CHYMOTRYPSIN"/>
</dbReference>
<evidence type="ECO:0000256" key="8">
    <source>
        <dbReference type="ARBA" id="ARBA00023145"/>
    </source>
</evidence>
<name>W8CCS2_CERCA</name>
<evidence type="ECO:0000256" key="5">
    <source>
        <dbReference type="ARBA" id="ARBA00022729"/>
    </source>
</evidence>
<evidence type="ECO:0000256" key="1">
    <source>
        <dbReference type="ARBA" id="ARBA00004613"/>
    </source>
</evidence>
<evidence type="ECO:0000256" key="4">
    <source>
        <dbReference type="ARBA" id="ARBA00022670"/>
    </source>
</evidence>
<evidence type="ECO:0000313" key="12">
    <source>
        <dbReference type="EMBL" id="JAC03355.1"/>
    </source>
</evidence>
<keyword evidence="4" id="KW-0645">Protease</keyword>
<evidence type="ECO:0000256" key="9">
    <source>
        <dbReference type="ARBA" id="ARBA00023157"/>
    </source>
</evidence>
<accession>W8CCS2</accession>
<dbReference type="Pfam" id="PF00089">
    <property type="entry name" value="Trypsin"/>
    <property type="match status" value="1"/>
</dbReference>
<keyword evidence="3" id="KW-0964">Secreted</keyword>
<dbReference type="InterPro" id="IPR009003">
    <property type="entry name" value="Peptidase_S1_PA"/>
</dbReference>
<dbReference type="AlphaFoldDB" id="W8CCS2"/>
<sequence>MLKLRHLFCIAIAINAHSWTQAASTFLGASSSRIVGGTSARDINIPYIVSLRTFNFHICGGSIINELTVLTAAHCLVATDARDLQVHAGTKSRSSHEGVLVSVAAIHYDRRFVMDTMDYDIGLVRLATPLKFTRKIQPIALPAVGESVLDTDVALVAGWGYKTPYGPGSYVLQYARVPIINQAECNKQLEGSVTDRMICAGYAEGGIDACQMDSGGPLVVDEKLVGIVSWGVGCARPNRPGVYTRVAELIPWVQTTLAEQYQDTIPSDRKK</sequence>
<proteinExistence type="evidence at transcript level"/>
<dbReference type="InterPro" id="IPR043504">
    <property type="entry name" value="Peptidase_S1_PA_chymotrypsin"/>
</dbReference>
<evidence type="ECO:0000256" key="3">
    <source>
        <dbReference type="ARBA" id="ARBA00022525"/>
    </source>
</evidence>
<dbReference type="Gene3D" id="2.40.10.10">
    <property type="entry name" value="Trypsin-like serine proteases"/>
    <property type="match status" value="1"/>
</dbReference>
<dbReference type="InterPro" id="IPR001314">
    <property type="entry name" value="Peptidase_S1A"/>
</dbReference>
<keyword evidence="8" id="KW-0865">Zymogen</keyword>
<keyword evidence="7" id="KW-0720">Serine protease</keyword>
<dbReference type="SUPFAM" id="SSF50494">
    <property type="entry name" value="Trypsin-like serine proteases"/>
    <property type="match status" value="1"/>
</dbReference>
<feature type="domain" description="Peptidase S1" evidence="11">
    <location>
        <begin position="34"/>
        <end position="258"/>
    </location>
</feature>
<dbReference type="FunFam" id="2.40.10.10:FF:000077">
    <property type="entry name" value="Predicted protein"/>
    <property type="match status" value="1"/>
</dbReference>
<dbReference type="SMART" id="SM00020">
    <property type="entry name" value="Tryp_SPc"/>
    <property type="match status" value="1"/>
</dbReference>
<keyword evidence="6" id="KW-0378">Hydrolase</keyword>
<dbReference type="PROSITE" id="PS00134">
    <property type="entry name" value="TRYPSIN_HIS"/>
    <property type="match status" value="1"/>
</dbReference>
<evidence type="ECO:0000256" key="6">
    <source>
        <dbReference type="ARBA" id="ARBA00022801"/>
    </source>
</evidence>